<evidence type="ECO:0000256" key="10">
    <source>
        <dbReference type="SAM" id="Phobius"/>
    </source>
</evidence>
<evidence type="ECO:0000256" key="4">
    <source>
        <dbReference type="ARBA" id="ARBA00022475"/>
    </source>
</evidence>
<dbReference type="InterPro" id="IPR003004">
    <property type="entry name" value="GspF/PilC"/>
</dbReference>
<keyword evidence="8 10" id="KW-0472">Membrane</keyword>
<feature type="transmembrane region" description="Helical" evidence="10">
    <location>
        <begin position="374"/>
        <end position="395"/>
    </location>
</feature>
<reference evidence="12 13" key="1">
    <citation type="journal article" date="2014" name="Genome Announc.">
        <title>Complete Genome Sequence of Amino Acid-Utilizing Eubacterium acidaminophilum al-2 (DSM 3953).</title>
        <authorList>
            <person name="Poehlein A."/>
            <person name="Andreesen J.R."/>
            <person name="Daniel R."/>
        </authorList>
    </citation>
    <scope>NUCLEOTIDE SEQUENCE [LARGE SCALE GENOMIC DNA]</scope>
    <source>
        <strain evidence="12 13">DSM 3953</strain>
    </source>
</reference>
<evidence type="ECO:0000256" key="5">
    <source>
        <dbReference type="ARBA" id="ARBA00022519"/>
    </source>
</evidence>
<evidence type="ECO:0000313" key="12">
    <source>
        <dbReference type="EMBL" id="AHM56934.1"/>
    </source>
</evidence>
<dbReference type="Pfam" id="PF00482">
    <property type="entry name" value="T2SSF"/>
    <property type="match status" value="2"/>
</dbReference>
<dbReference type="STRING" id="1286171.EAL2_c16390"/>
<keyword evidence="6 9" id="KW-0812">Transmembrane</keyword>
<dbReference type="FunFam" id="1.20.81.30:FF:000001">
    <property type="entry name" value="Type II secretion system protein F"/>
    <property type="match status" value="2"/>
</dbReference>
<dbReference type="PANTHER" id="PTHR30012:SF0">
    <property type="entry name" value="TYPE II SECRETION SYSTEM PROTEIN F-RELATED"/>
    <property type="match status" value="1"/>
</dbReference>
<dbReference type="EMBL" id="CP007452">
    <property type="protein sequence ID" value="AHM56934.1"/>
    <property type="molecule type" value="Genomic_DNA"/>
</dbReference>
<organism evidence="12 13">
    <name type="scientific">Peptoclostridium acidaminophilum DSM 3953</name>
    <dbReference type="NCBI Taxonomy" id="1286171"/>
    <lineage>
        <taxon>Bacteria</taxon>
        <taxon>Bacillati</taxon>
        <taxon>Bacillota</taxon>
        <taxon>Clostridia</taxon>
        <taxon>Peptostreptococcales</taxon>
        <taxon>Peptoclostridiaceae</taxon>
        <taxon>Peptoclostridium</taxon>
    </lineage>
</organism>
<dbReference type="KEGG" id="eac:EAL2_c16390"/>
<dbReference type="PROSITE" id="PS00874">
    <property type="entry name" value="T2SP_F"/>
    <property type="match status" value="1"/>
</dbReference>
<dbReference type="PANTHER" id="PTHR30012">
    <property type="entry name" value="GENERAL SECRETION PATHWAY PROTEIN"/>
    <property type="match status" value="1"/>
</dbReference>
<keyword evidence="7 10" id="KW-1133">Transmembrane helix</keyword>
<gene>
    <name evidence="12" type="primary">xpsF</name>
    <name evidence="12" type="ORF">EAL2_c16390</name>
</gene>
<dbReference type="InterPro" id="IPR018076">
    <property type="entry name" value="T2SS_GspF_dom"/>
</dbReference>
<evidence type="ECO:0000256" key="9">
    <source>
        <dbReference type="RuleBase" id="RU003923"/>
    </source>
</evidence>
<dbReference type="InterPro" id="IPR042094">
    <property type="entry name" value="T2SS_GspF_sf"/>
</dbReference>
<feature type="transmembrane region" description="Helical" evidence="10">
    <location>
        <begin position="220"/>
        <end position="241"/>
    </location>
</feature>
<dbReference type="OrthoDB" id="9805682at2"/>
<keyword evidence="3 9" id="KW-0813">Transport</keyword>
<dbReference type="GO" id="GO:0015628">
    <property type="term" value="P:protein secretion by the type II secretion system"/>
    <property type="evidence" value="ECO:0007669"/>
    <property type="project" value="TreeGrafter"/>
</dbReference>
<evidence type="ECO:0000256" key="8">
    <source>
        <dbReference type="ARBA" id="ARBA00023136"/>
    </source>
</evidence>
<comment type="subcellular location">
    <subcellularLocation>
        <location evidence="1">Cell inner membrane</location>
        <topology evidence="1">Multi-pass membrane protein</topology>
    </subcellularLocation>
    <subcellularLocation>
        <location evidence="9">Cell membrane</location>
        <topology evidence="9">Multi-pass membrane protein</topology>
    </subcellularLocation>
</comment>
<evidence type="ECO:0000313" key="13">
    <source>
        <dbReference type="Proteomes" id="UP000019591"/>
    </source>
</evidence>
<dbReference type="Proteomes" id="UP000019591">
    <property type="component" value="Chromosome"/>
</dbReference>
<dbReference type="Gene3D" id="1.20.81.30">
    <property type="entry name" value="Type II secretion system (T2SS), domain F"/>
    <property type="match status" value="2"/>
</dbReference>
<feature type="domain" description="Type II secretion system protein GspF" evidence="11">
    <location>
        <begin position="271"/>
        <end position="393"/>
    </location>
</feature>
<feature type="transmembrane region" description="Helical" evidence="10">
    <location>
        <begin position="172"/>
        <end position="194"/>
    </location>
</feature>
<accession>W8T5A1</accession>
<keyword evidence="13" id="KW-1185">Reference proteome</keyword>
<keyword evidence="4" id="KW-1003">Cell membrane</keyword>
<evidence type="ECO:0000259" key="11">
    <source>
        <dbReference type="Pfam" id="PF00482"/>
    </source>
</evidence>
<dbReference type="AlphaFoldDB" id="W8T5A1"/>
<dbReference type="HOGENOM" id="CLU_035032_2_1_9"/>
<protein>
    <submittedName>
        <fullName evidence="12">General secretion pathway protein F</fullName>
    </submittedName>
</protein>
<dbReference type="InterPro" id="IPR001992">
    <property type="entry name" value="T2SS_GspF/T4SS_PilC_CS"/>
</dbReference>
<comment type="similarity">
    <text evidence="2 9">Belongs to the GSP F family.</text>
</comment>
<dbReference type="GO" id="GO:0005886">
    <property type="term" value="C:plasma membrane"/>
    <property type="evidence" value="ECO:0007669"/>
    <property type="project" value="UniProtKB-SubCell"/>
</dbReference>
<name>W8T5A1_PEPAC</name>
<dbReference type="RefSeq" id="WP_025435907.1">
    <property type="nucleotide sequence ID" value="NZ_CP007452.1"/>
</dbReference>
<dbReference type="PATRIC" id="fig|1286171.3.peg.1590"/>
<keyword evidence="5" id="KW-0997">Cell inner membrane</keyword>
<feature type="domain" description="Type II secretion system protein GspF" evidence="11">
    <location>
        <begin position="69"/>
        <end position="191"/>
    </location>
</feature>
<evidence type="ECO:0000256" key="6">
    <source>
        <dbReference type="ARBA" id="ARBA00022692"/>
    </source>
</evidence>
<dbReference type="PRINTS" id="PR00812">
    <property type="entry name" value="BCTERIALGSPF"/>
</dbReference>
<proteinExistence type="inferred from homology"/>
<evidence type="ECO:0000256" key="1">
    <source>
        <dbReference type="ARBA" id="ARBA00004429"/>
    </source>
</evidence>
<evidence type="ECO:0000256" key="7">
    <source>
        <dbReference type="ARBA" id="ARBA00022989"/>
    </source>
</evidence>
<evidence type="ECO:0000256" key="2">
    <source>
        <dbReference type="ARBA" id="ARBA00005745"/>
    </source>
</evidence>
<dbReference type="eggNOG" id="COG1459">
    <property type="taxonomic scope" value="Bacteria"/>
</dbReference>
<sequence length="403" mass="45194">MESYIYEALGTNGKKLRGVIESNSEFEAVRKLQEKELYPISVKLQTMANKDIRLKIRKKIKIKDIAVMCRQFHAMLDSGISILECVDVLRKQTENKTLAQSLGNVYQKLQKGQTLSIAMKLEKSTYPEILINMIEAGETSGQMDIVMQRMAFHFEKENALTRKIKTAMTYPAIIVAVSFMVVCFLMVFVLPTFVDMFEGSGAQLPLLTRMLLKSGDIMSSYWYIVFASLMLAMLGAGKYITSLKGRYRLDMLKIAVPIVREMNIKIMASRFSRTLSTLLASGIPIIQAMGIVKKIMGNSVVSKGMDAVMNDIKRGEGLSRPLSEVKIFPPMLISMVRVGEESGTLSEMLSKSADYYDMEVEDSIARMTALLEPMLIVVMAVIIGTIVMAIVMPMFDMYQYLGS</sequence>
<evidence type="ECO:0000256" key="3">
    <source>
        <dbReference type="ARBA" id="ARBA00022448"/>
    </source>
</evidence>